<dbReference type="Pfam" id="PF00535">
    <property type="entry name" value="Glycos_transf_2"/>
    <property type="match status" value="1"/>
</dbReference>
<dbReference type="InterPro" id="IPR001173">
    <property type="entry name" value="Glyco_trans_2-like"/>
</dbReference>
<protein>
    <submittedName>
        <fullName evidence="8">Glucosyl-3-phosphoglycerate synthase</fullName>
        <ecNumber evidence="8">2.4.1.266</ecNumber>
    </submittedName>
</protein>
<keyword evidence="2" id="KW-1003">Cell membrane</keyword>
<comment type="caution">
    <text evidence="8">The sequence shown here is derived from an EMBL/GenBank/DDBJ whole genome shotgun (WGS) entry which is preliminary data.</text>
</comment>
<keyword evidence="6" id="KW-1133">Transmembrane helix</keyword>
<sequence length="232" mass="26762">MISVIIPTFNEEAHIATTIKMLRQCDENGFIKEIIIADGGSTDNTVAVAKSQNAITVISPKKGRAAQMNFGAFTATGEILYFLHADTIPPKKFTKHIIQSIQQDYGAGCFMLSFDHNHWFLKANCWFTRFDINSIRFGDQSLFVTKINFEKVNGFREDHIVLEDQQIIKELKKIGRFIIIRKPVLTSARKYLDNGIYKTQLIFFIIYFMYRLGYSQKKLVATYRRLISQNKL</sequence>
<name>A0A1J5RZJ9_9ZZZZ</name>
<dbReference type="PANTHER" id="PTHR43646:SF2">
    <property type="entry name" value="GLYCOSYLTRANSFERASE 2-LIKE DOMAIN-CONTAINING PROTEIN"/>
    <property type="match status" value="1"/>
</dbReference>
<evidence type="ECO:0000256" key="5">
    <source>
        <dbReference type="ARBA" id="ARBA00023136"/>
    </source>
</evidence>
<dbReference type="AlphaFoldDB" id="A0A1J5RZJ9"/>
<dbReference type="InterPro" id="IPR029044">
    <property type="entry name" value="Nucleotide-diphossugar_trans"/>
</dbReference>
<evidence type="ECO:0000256" key="6">
    <source>
        <dbReference type="SAM" id="Phobius"/>
    </source>
</evidence>
<evidence type="ECO:0000256" key="3">
    <source>
        <dbReference type="ARBA" id="ARBA00022676"/>
    </source>
</evidence>
<dbReference type="GO" id="GO:0005886">
    <property type="term" value="C:plasma membrane"/>
    <property type="evidence" value="ECO:0007669"/>
    <property type="project" value="UniProtKB-SubCell"/>
</dbReference>
<dbReference type="GO" id="GO:0016757">
    <property type="term" value="F:glycosyltransferase activity"/>
    <property type="evidence" value="ECO:0007669"/>
    <property type="project" value="UniProtKB-KW"/>
</dbReference>
<feature type="transmembrane region" description="Helical" evidence="6">
    <location>
        <begin position="195"/>
        <end position="214"/>
    </location>
</feature>
<accession>A0A1J5RZJ9</accession>
<dbReference type="EC" id="2.4.1.266" evidence="8"/>
<keyword evidence="6" id="KW-0812">Transmembrane</keyword>
<gene>
    <name evidence="8" type="primary">gpgS</name>
    <name evidence="8" type="ORF">GALL_166390</name>
</gene>
<dbReference type="SUPFAM" id="SSF53448">
    <property type="entry name" value="Nucleotide-diphospho-sugar transferases"/>
    <property type="match status" value="1"/>
</dbReference>
<evidence type="ECO:0000256" key="1">
    <source>
        <dbReference type="ARBA" id="ARBA00004236"/>
    </source>
</evidence>
<dbReference type="Gene3D" id="3.90.550.10">
    <property type="entry name" value="Spore Coat Polysaccharide Biosynthesis Protein SpsA, Chain A"/>
    <property type="match status" value="1"/>
</dbReference>
<keyword evidence="4 8" id="KW-0808">Transferase</keyword>
<evidence type="ECO:0000313" key="8">
    <source>
        <dbReference type="EMBL" id="OIR01351.1"/>
    </source>
</evidence>
<organism evidence="8">
    <name type="scientific">mine drainage metagenome</name>
    <dbReference type="NCBI Taxonomy" id="410659"/>
    <lineage>
        <taxon>unclassified sequences</taxon>
        <taxon>metagenomes</taxon>
        <taxon>ecological metagenomes</taxon>
    </lineage>
</organism>
<dbReference type="InterPro" id="IPR026461">
    <property type="entry name" value="Trfase_2_rSAM/seldom_assoc"/>
</dbReference>
<dbReference type="EMBL" id="MLJW01000085">
    <property type="protein sequence ID" value="OIR01351.1"/>
    <property type="molecule type" value="Genomic_DNA"/>
</dbReference>
<evidence type="ECO:0000256" key="2">
    <source>
        <dbReference type="ARBA" id="ARBA00022475"/>
    </source>
</evidence>
<evidence type="ECO:0000256" key="4">
    <source>
        <dbReference type="ARBA" id="ARBA00022679"/>
    </source>
</evidence>
<dbReference type="PANTHER" id="PTHR43646">
    <property type="entry name" value="GLYCOSYLTRANSFERASE"/>
    <property type="match status" value="1"/>
</dbReference>
<feature type="domain" description="Glycosyltransferase 2-like" evidence="7">
    <location>
        <begin position="3"/>
        <end position="117"/>
    </location>
</feature>
<keyword evidence="3 8" id="KW-0328">Glycosyltransferase</keyword>
<comment type="subcellular location">
    <subcellularLocation>
        <location evidence="1">Cell membrane</location>
    </subcellularLocation>
</comment>
<proteinExistence type="predicted"/>
<evidence type="ECO:0000259" key="7">
    <source>
        <dbReference type="Pfam" id="PF00535"/>
    </source>
</evidence>
<dbReference type="CDD" id="cd02522">
    <property type="entry name" value="GT_2_like_a"/>
    <property type="match status" value="1"/>
</dbReference>
<keyword evidence="5 6" id="KW-0472">Membrane</keyword>
<reference evidence="8" key="1">
    <citation type="submission" date="2016-10" db="EMBL/GenBank/DDBJ databases">
        <title>Sequence of Gallionella enrichment culture.</title>
        <authorList>
            <person name="Poehlein A."/>
            <person name="Muehling M."/>
            <person name="Daniel R."/>
        </authorList>
    </citation>
    <scope>NUCLEOTIDE SEQUENCE</scope>
</reference>
<dbReference type="NCBIfam" id="TIGR04283">
    <property type="entry name" value="glyco_like_mftF"/>
    <property type="match status" value="1"/>
</dbReference>